<dbReference type="EMBL" id="LR214951">
    <property type="protein sequence ID" value="VEU59632.1"/>
    <property type="molecule type" value="Genomic_DNA"/>
</dbReference>
<protein>
    <recommendedName>
        <fullName evidence="3">Polymerase nucleotidyl transferase domain-containing protein</fullName>
    </recommendedName>
</protein>
<dbReference type="RefSeq" id="WP_129720008.1">
    <property type="nucleotide sequence ID" value="NZ_LR214951.1"/>
</dbReference>
<reference evidence="1 2" key="1">
    <citation type="submission" date="2019-01" db="EMBL/GenBank/DDBJ databases">
        <authorList>
            <consortium name="Pathogen Informatics"/>
        </authorList>
    </citation>
    <scope>NUCLEOTIDE SEQUENCE [LARGE SCALE GENOMIC DNA]</scope>
    <source>
        <strain evidence="1 2">NCTC10166</strain>
    </source>
</reference>
<accession>A0A449A5Y3</accession>
<dbReference type="KEGG" id="mnu:NCTC10166_00611"/>
<dbReference type="AlphaFoldDB" id="A0A449A5Y3"/>
<proteinExistence type="predicted"/>
<evidence type="ECO:0000313" key="2">
    <source>
        <dbReference type="Proteomes" id="UP000289440"/>
    </source>
</evidence>
<evidence type="ECO:0000313" key="1">
    <source>
        <dbReference type="EMBL" id="VEU59632.1"/>
    </source>
</evidence>
<gene>
    <name evidence="1" type="ORF">NCTC10166_00611</name>
</gene>
<name>A0A449A5Y3_9BACT</name>
<organism evidence="1 2">
    <name type="scientific">Mesomycoplasma neurolyticum</name>
    <dbReference type="NCBI Taxonomy" id="2120"/>
    <lineage>
        <taxon>Bacteria</taxon>
        <taxon>Bacillati</taxon>
        <taxon>Mycoplasmatota</taxon>
        <taxon>Mycoplasmoidales</taxon>
        <taxon>Metamycoplasmataceae</taxon>
        <taxon>Mesomycoplasma</taxon>
    </lineage>
</organism>
<keyword evidence="2" id="KW-1185">Reference proteome</keyword>
<sequence>MKKINELIKLIKTQYKCFNIIIKKHGSSKYKINYNITNSPRLSSDDDIMIIFDLKNLDYKDLKIAIHKIINNIFLLAKVMCEKELYKVKLFPSLLRITTKEKIFDLSFCFLKNNNYFTFDNMNSKVVKVDLFTFENEIKKFIKKTKYGKHTLKFIKTFMACYRIYQHRLPKGQLLTILTLKLYNEQKNLESTIFYTLKNIFEYVKQNFLFFTDSSPEKFIYYKKIKIKIKFDKLAFESFIKILNSFLTLEKSLKLYLK</sequence>
<dbReference type="OrthoDB" id="10006673at2"/>
<dbReference type="Proteomes" id="UP000289440">
    <property type="component" value="Chromosome"/>
</dbReference>
<evidence type="ECO:0008006" key="3">
    <source>
        <dbReference type="Google" id="ProtNLM"/>
    </source>
</evidence>